<keyword evidence="2" id="KW-0732">Signal</keyword>
<protein>
    <recommendedName>
        <fullName evidence="3">WW domain-containing protein</fullName>
    </recommendedName>
</protein>
<dbReference type="InterPro" id="IPR036020">
    <property type="entry name" value="WW_dom_sf"/>
</dbReference>
<dbReference type="EnsemblProtists" id="EOD09216">
    <property type="protein sequence ID" value="EOD09216"/>
    <property type="gene ID" value="EMIHUDRAFT_216554"/>
</dbReference>
<dbReference type="KEGG" id="ehx:EMIHUDRAFT_216554"/>
<organism evidence="4 5">
    <name type="scientific">Emiliania huxleyi (strain CCMP1516)</name>
    <dbReference type="NCBI Taxonomy" id="280463"/>
    <lineage>
        <taxon>Eukaryota</taxon>
        <taxon>Haptista</taxon>
        <taxon>Haptophyta</taxon>
        <taxon>Prymnesiophyceae</taxon>
        <taxon>Isochrysidales</taxon>
        <taxon>Noelaerhabdaceae</taxon>
        <taxon>Emiliania</taxon>
    </lineage>
</organism>
<name>A0A0D3ID81_EMIH1</name>
<dbReference type="GeneID" id="17255477"/>
<dbReference type="HOGENOM" id="CLU_1520612_0_0_1"/>
<dbReference type="AlphaFoldDB" id="A0A0D3ID81"/>
<sequence>MAQARLTIFFATAVVLCSTAAFTPAPAHSGHAARAGLLRHSGLEQQYTSKLRQHTGAGWLQRVRRAAVCARGALSATAAATPAPAAPPRWLRSVDVMGRVFYVNTASRATAWEARQLDAAQWREELRKRGAPDIYAAPPPPTAHGSADAHTLTSAHGSADARKLLQLPPVASPDFGA</sequence>
<dbReference type="PROSITE" id="PS50020">
    <property type="entry name" value="WW_DOMAIN_2"/>
    <property type="match status" value="1"/>
</dbReference>
<feature type="region of interest" description="Disordered" evidence="1">
    <location>
        <begin position="132"/>
        <end position="177"/>
    </location>
</feature>
<reference evidence="4" key="2">
    <citation type="submission" date="2024-10" db="UniProtKB">
        <authorList>
            <consortium name="EnsemblProtists"/>
        </authorList>
    </citation>
    <scope>IDENTIFICATION</scope>
</reference>
<evidence type="ECO:0000256" key="1">
    <source>
        <dbReference type="SAM" id="MobiDB-lite"/>
    </source>
</evidence>
<accession>A0A0D3ID81</accession>
<evidence type="ECO:0000256" key="2">
    <source>
        <dbReference type="SAM" id="SignalP"/>
    </source>
</evidence>
<feature type="chain" id="PRO_5044288221" description="WW domain-containing protein" evidence="2">
    <location>
        <begin position="22"/>
        <end position="177"/>
    </location>
</feature>
<proteinExistence type="predicted"/>
<dbReference type="Gene3D" id="2.20.70.10">
    <property type="match status" value="1"/>
</dbReference>
<evidence type="ECO:0000259" key="3">
    <source>
        <dbReference type="PROSITE" id="PS50020"/>
    </source>
</evidence>
<dbReference type="RefSeq" id="XP_005761645.1">
    <property type="nucleotide sequence ID" value="XM_005761588.1"/>
</dbReference>
<feature type="domain" description="WW" evidence="3">
    <location>
        <begin position="84"/>
        <end position="117"/>
    </location>
</feature>
<reference evidence="5" key="1">
    <citation type="journal article" date="2013" name="Nature">
        <title>Pan genome of the phytoplankton Emiliania underpins its global distribution.</title>
        <authorList>
            <person name="Read B.A."/>
            <person name="Kegel J."/>
            <person name="Klute M.J."/>
            <person name="Kuo A."/>
            <person name="Lefebvre S.C."/>
            <person name="Maumus F."/>
            <person name="Mayer C."/>
            <person name="Miller J."/>
            <person name="Monier A."/>
            <person name="Salamov A."/>
            <person name="Young J."/>
            <person name="Aguilar M."/>
            <person name="Claverie J.M."/>
            <person name="Frickenhaus S."/>
            <person name="Gonzalez K."/>
            <person name="Herman E.K."/>
            <person name="Lin Y.C."/>
            <person name="Napier J."/>
            <person name="Ogata H."/>
            <person name="Sarno A.F."/>
            <person name="Shmutz J."/>
            <person name="Schroeder D."/>
            <person name="de Vargas C."/>
            <person name="Verret F."/>
            <person name="von Dassow P."/>
            <person name="Valentin K."/>
            <person name="Van de Peer Y."/>
            <person name="Wheeler G."/>
            <person name="Dacks J.B."/>
            <person name="Delwiche C.F."/>
            <person name="Dyhrman S.T."/>
            <person name="Glockner G."/>
            <person name="John U."/>
            <person name="Richards T."/>
            <person name="Worden A.Z."/>
            <person name="Zhang X."/>
            <person name="Grigoriev I.V."/>
            <person name="Allen A.E."/>
            <person name="Bidle K."/>
            <person name="Borodovsky M."/>
            <person name="Bowler C."/>
            <person name="Brownlee C."/>
            <person name="Cock J.M."/>
            <person name="Elias M."/>
            <person name="Gladyshev V.N."/>
            <person name="Groth M."/>
            <person name="Guda C."/>
            <person name="Hadaegh A."/>
            <person name="Iglesias-Rodriguez M.D."/>
            <person name="Jenkins J."/>
            <person name="Jones B.M."/>
            <person name="Lawson T."/>
            <person name="Leese F."/>
            <person name="Lindquist E."/>
            <person name="Lobanov A."/>
            <person name="Lomsadze A."/>
            <person name="Malik S.B."/>
            <person name="Marsh M.E."/>
            <person name="Mackinder L."/>
            <person name="Mock T."/>
            <person name="Mueller-Roeber B."/>
            <person name="Pagarete A."/>
            <person name="Parker M."/>
            <person name="Probert I."/>
            <person name="Quesneville H."/>
            <person name="Raines C."/>
            <person name="Rensing S.A."/>
            <person name="Riano-Pachon D.M."/>
            <person name="Richier S."/>
            <person name="Rokitta S."/>
            <person name="Shiraiwa Y."/>
            <person name="Soanes D.M."/>
            <person name="van der Giezen M."/>
            <person name="Wahlund T.M."/>
            <person name="Williams B."/>
            <person name="Wilson W."/>
            <person name="Wolfe G."/>
            <person name="Wurch L.L."/>
        </authorList>
    </citation>
    <scope>NUCLEOTIDE SEQUENCE</scope>
</reference>
<dbReference type="InterPro" id="IPR001202">
    <property type="entry name" value="WW_dom"/>
</dbReference>
<dbReference type="PaxDb" id="2903-EOD09216"/>
<dbReference type="Proteomes" id="UP000013827">
    <property type="component" value="Unassembled WGS sequence"/>
</dbReference>
<feature type="signal peptide" evidence="2">
    <location>
        <begin position="1"/>
        <end position="21"/>
    </location>
</feature>
<evidence type="ECO:0000313" key="5">
    <source>
        <dbReference type="Proteomes" id="UP000013827"/>
    </source>
</evidence>
<dbReference type="SUPFAM" id="SSF51045">
    <property type="entry name" value="WW domain"/>
    <property type="match status" value="1"/>
</dbReference>
<evidence type="ECO:0000313" key="4">
    <source>
        <dbReference type="EnsemblProtists" id="EOD09216"/>
    </source>
</evidence>
<keyword evidence="5" id="KW-1185">Reference proteome</keyword>